<comment type="function">
    <text evidence="5">Required for the activity of the biotin synthase BioB.</text>
</comment>
<evidence type="ECO:0000256" key="2">
    <source>
        <dbReference type="ARBA" id="ARBA00022723"/>
    </source>
</evidence>
<evidence type="ECO:0000313" key="10">
    <source>
        <dbReference type="Proteomes" id="UP000003448"/>
    </source>
</evidence>
<dbReference type="STRING" id="1150864.MILUP08_41781"/>
<keyword evidence="4" id="KW-0408">Iron</keyword>
<evidence type="ECO:0000256" key="5">
    <source>
        <dbReference type="ARBA" id="ARBA00093761"/>
    </source>
</evidence>
<evidence type="ECO:0000256" key="4">
    <source>
        <dbReference type="ARBA" id="ARBA00023004"/>
    </source>
</evidence>
<dbReference type="EMBL" id="CAIE01000016">
    <property type="protein sequence ID" value="CCH16864.1"/>
    <property type="molecule type" value="Genomic_DNA"/>
</dbReference>
<dbReference type="Proteomes" id="UP000003448">
    <property type="component" value="Unassembled WGS sequence"/>
</dbReference>
<organism evidence="9 10">
    <name type="scientific">Micromonospora lupini str. Lupac 08</name>
    <dbReference type="NCBI Taxonomy" id="1150864"/>
    <lineage>
        <taxon>Bacteria</taxon>
        <taxon>Bacillati</taxon>
        <taxon>Actinomycetota</taxon>
        <taxon>Actinomycetes</taxon>
        <taxon>Micromonosporales</taxon>
        <taxon>Micromonosporaceae</taxon>
        <taxon>Micromonospora</taxon>
    </lineage>
</organism>
<keyword evidence="2" id="KW-0479">Metal-binding</keyword>
<proteinExistence type="inferred from homology"/>
<comment type="cofactor">
    <cofactor evidence="1">
        <name>iron-sulfur cluster</name>
        <dbReference type="ChEBI" id="CHEBI:30408"/>
    </cofactor>
</comment>
<evidence type="ECO:0000259" key="8">
    <source>
        <dbReference type="Pfam" id="PF26519"/>
    </source>
</evidence>
<evidence type="ECO:0000256" key="7">
    <source>
        <dbReference type="ARBA" id="ARBA00093796"/>
    </source>
</evidence>
<keyword evidence="3" id="KW-0093">Biotin biosynthesis</keyword>
<comment type="caution">
    <text evidence="9">The sequence shown here is derived from an EMBL/GenBank/DDBJ whole genome shotgun (WGS) entry which is preliminary data.</text>
</comment>
<name>I0KZ67_9ACTN</name>
<sequence>MTEVVAAQRWCDRCGEDASATGHESCAVARTLEPPRYCPRCRRRMKVQVLPVGWSAVCVEHGESRG</sequence>
<reference evidence="10" key="1">
    <citation type="journal article" date="2012" name="J. Bacteriol.">
        <title>Genome Sequence of Micromonospora lupini Lupac 08, Isolated from Root Nodules of Lupinus angustifolius.</title>
        <authorList>
            <person name="Alonso-Vega P."/>
            <person name="Normand P."/>
            <person name="Bacigalupe R."/>
            <person name="Pujic P."/>
            <person name="Lajus A."/>
            <person name="Vallenet D."/>
            <person name="Carro L."/>
            <person name="Coll P."/>
            <person name="Trujillo M.E."/>
        </authorList>
    </citation>
    <scope>NUCLEOTIDE SEQUENCE [LARGE SCALE GENOMIC DNA]</scope>
    <source>
        <strain evidence="10">Lupac 08</strain>
    </source>
</reference>
<evidence type="ECO:0000256" key="1">
    <source>
        <dbReference type="ARBA" id="ARBA00001915"/>
    </source>
</evidence>
<evidence type="ECO:0000256" key="6">
    <source>
        <dbReference type="ARBA" id="ARBA00093780"/>
    </source>
</evidence>
<dbReference type="InterPro" id="IPR058605">
    <property type="entry name" value="BsaP_C"/>
</dbReference>
<dbReference type="eggNOG" id="ENOG50334JF">
    <property type="taxonomic scope" value="Bacteria"/>
</dbReference>
<comment type="similarity">
    <text evidence="6">Belongs to the BsaP family.</text>
</comment>
<feature type="domain" description="Biotin synthase auxiliary protein C-terminal" evidence="8">
    <location>
        <begin position="45"/>
        <end position="65"/>
    </location>
</feature>
<keyword evidence="10" id="KW-1185">Reference proteome</keyword>
<gene>
    <name evidence="9" type="ORF">MILUP08_41781</name>
</gene>
<dbReference type="Pfam" id="PF26519">
    <property type="entry name" value="BsaP"/>
    <property type="match status" value="1"/>
</dbReference>
<evidence type="ECO:0000256" key="3">
    <source>
        <dbReference type="ARBA" id="ARBA00022756"/>
    </source>
</evidence>
<accession>I0KZ67</accession>
<evidence type="ECO:0000313" key="9">
    <source>
        <dbReference type="EMBL" id="CCH16864.1"/>
    </source>
</evidence>
<dbReference type="AlphaFoldDB" id="I0KZ67"/>
<protein>
    <recommendedName>
        <fullName evidence="7">Biotin synthase auxiliary protein</fullName>
    </recommendedName>
</protein>